<dbReference type="PANTHER" id="PTHR10579:SF43">
    <property type="entry name" value="ZINC FINGER (C3HC4-TYPE RING FINGER) FAMILY PROTEIN"/>
    <property type="match status" value="1"/>
</dbReference>
<dbReference type="PROSITE" id="PS50234">
    <property type="entry name" value="VWFA"/>
    <property type="match status" value="1"/>
</dbReference>
<dbReference type="Gene3D" id="2.60.40.10">
    <property type="entry name" value="Immunoglobulins"/>
    <property type="match status" value="3"/>
</dbReference>
<accession>A0A0X3BPA1</accession>
<name>A0A0X3BPA1_9EURY</name>
<dbReference type="InterPro" id="IPR002035">
    <property type="entry name" value="VWF_A"/>
</dbReference>
<dbReference type="AlphaFoldDB" id="A0A0X3BPA1"/>
<dbReference type="InterPro" id="IPR036465">
    <property type="entry name" value="vWFA_dom_sf"/>
</dbReference>
<dbReference type="InterPro" id="IPR051266">
    <property type="entry name" value="CLCR"/>
</dbReference>
<dbReference type="Gene3D" id="3.40.50.410">
    <property type="entry name" value="von Willebrand factor, type A domain"/>
    <property type="match status" value="1"/>
</dbReference>
<dbReference type="InterPro" id="IPR013783">
    <property type="entry name" value="Ig-like_fold"/>
</dbReference>
<proteinExistence type="predicted"/>
<dbReference type="SUPFAM" id="SSF53300">
    <property type="entry name" value="vWA-like"/>
    <property type="match status" value="1"/>
</dbReference>
<evidence type="ECO:0000313" key="4">
    <source>
        <dbReference type="Proteomes" id="UP000069850"/>
    </source>
</evidence>
<dbReference type="CDD" id="cd00198">
    <property type="entry name" value="vWFA"/>
    <property type="match status" value="1"/>
</dbReference>
<gene>
    <name evidence="3" type="ORF">MMAB1_2142</name>
</gene>
<dbReference type="Proteomes" id="UP000069850">
    <property type="component" value="Chromosome 1"/>
</dbReference>
<dbReference type="OrthoDB" id="3296at2157"/>
<evidence type="ECO:0000256" key="1">
    <source>
        <dbReference type="SAM" id="MobiDB-lite"/>
    </source>
</evidence>
<dbReference type="SUPFAM" id="SSF49373">
    <property type="entry name" value="Invasin/intimin cell-adhesion fragments"/>
    <property type="match status" value="3"/>
</dbReference>
<dbReference type="PANTHER" id="PTHR10579">
    <property type="entry name" value="CALCIUM-ACTIVATED CHLORIDE CHANNEL REGULATOR"/>
    <property type="match status" value="1"/>
</dbReference>
<feature type="domain" description="VWFA" evidence="2">
    <location>
        <begin position="519"/>
        <end position="753"/>
    </location>
</feature>
<evidence type="ECO:0000259" key="2">
    <source>
        <dbReference type="PROSITE" id="PS50234"/>
    </source>
</evidence>
<organism evidence="3 4">
    <name type="scientific">Methanoculleus bourgensis</name>
    <dbReference type="NCBI Taxonomy" id="83986"/>
    <lineage>
        <taxon>Archaea</taxon>
        <taxon>Methanobacteriati</taxon>
        <taxon>Methanobacteriota</taxon>
        <taxon>Stenosarchaea group</taxon>
        <taxon>Methanomicrobia</taxon>
        <taxon>Methanomicrobiales</taxon>
        <taxon>Methanomicrobiaceae</taxon>
        <taxon>Methanoculleus</taxon>
    </lineage>
</organism>
<feature type="region of interest" description="Disordered" evidence="1">
    <location>
        <begin position="956"/>
        <end position="978"/>
    </location>
</feature>
<reference evidence="3 4" key="1">
    <citation type="submission" date="2016-01" db="EMBL/GenBank/DDBJ databases">
        <authorList>
            <person name="Manzoor S."/>
        </authorList>
    </citation>
    <scope>NUCLEOTIDE SEQUENCE [LARGE SCALE GENOMIC DNA]</scope>
    <source>
        <strain evidence="3">Methanoculleus sp MAB1</strain>
    </source>
</reference>
<dbReference type="SMART" id="SM00327">
    <property type="entry name" value="VWA"/>
    <property type="match status" value="1"/>
</dbReference>
<dbReference type="GeneID" id="27137851"/>
<dbReference type="KEGG" id="mema:MMAB1_2142"/>
<dbReference type="InterPro" id="IPR008964">
    <property type="entry name" value="Invasin/intimin_cell_adhesion"/>
</dbReference>
<dbReference type="RefSeq" id="WP_062264285.1">
    <property type="nucleotide sequence ID" value="NZ_LT158599.1"/>
</dbReference>
<protein>
    <submittedName>
        <fullName evidence="3">von Willebrand factor, type A</fullName>
    </submittedName>
</protein>
<evidence type="ECO:0000313" key="3">
    <source>
        <dbReference type="EMBL" id="CVK33355.1"/>
    </source>
</evidence>
<dbReference type="EMBL" id="LT158599">
    <property type="protein sequence ID" value="CVK33355.1"/>
    <property type="molecule type" value="Genomic_DNA"/>
</dbReference>
<feature type="compositionally biased region" description="Polar residues" evidence="1">
    <location>
        <begin position="969"/>
        <end position="978"/>
    </location>
</feature>
<sequence length="978" mass="104951">MNVWTYACLVVGLLLVVAPVGALVPDTIAISTDPEWVTAGSGESATVTVRVNNSTSGNTSFEGVAIDFEVDGEYGSISPARVGIDSAGRAAAVFNPGTRSGTATITATVSCGGLDEPLTGSVDLYIDHAAPYGVADILYTPRVTAGGTTDITVLMVDRYGNLVDSKREDFLNITPETVSFTVGSPGGGATFVGGTDEITVPVDDTGNATVTLEVSTLAGENIVYIQPPKPIRGQYITVRGVADGVPAGITCTVNPSIASVQANGKDTITLMYELTDEYGNPAAGQGLWVNASGLQGQSKCFNSSSRGEVWVTYGPEESVGVVTITATAVANASVTDTTQVEFTSTEPVKMVISASPQTMASRDCNPNVVSELRAKVMDIKGNPVDGEEVTFTIDTGSINLGGSDSTGDPYLGEVEGQNVTTAVTINGSAIVKFHPGSFAKPEMGKKASAKGNVTVWATWDDVSKPIELTWVNYPYLSVETEVSNAKVSVNSTDEHMTNTTYVTIRLKGDGYAMQPDPIDVVLCTDRSGSMLYDNPDRMHSVREAAKMFVDQFSENRDRAATVSFGRNGYISRPGVNSRIDKNEIHNNYTYPKTYSDYATLDIGLTYDFPAVKDALDGIVPDHGTPLRHGLKVSIDHLITNANDGAVRAIVLLTDGNYNWYGDPLARGNGYTGYSPTDYGELYQDYYRYTGLPLKWQNMSAYAADNNIRIFTISYSESLSGDAKSTLRKIAESTGGKYFHAPGPGELGPIYTEIAGELKNEASVDTNMTVFRKVAVNGTPIAAYTVFDYRHEPDKSTTIRGWVDNETGHYPDIPPFTTIDQTDAWKRDKQLHFDIGTVRLGQTWETTFCLAVNASYRAGEENNINIFGPGSTISFNGTEDGTEELDLPDTYITVFPDLTNTGITSSSLAVRFTGPGTGSGPYTDLVPLKWTTAYKGTEEVDISLAYSRYEDMRSPTTFHTKTLPPGSFVTADNTTQTRP</sequence>
<dbReference type="Pfam" id="PF00092">
    <property type="entry name" value="VWA"/>
    <property type="match status" value="1"/>
</dbReference>